<dbReference type="Proteomes" id="UP001273505">
    <property type="component" value="Unassembled WGS sequence"/>
</dbReference>
<organism evidence="1 2">
    <name type="scientific">Gilvimarinus gilvus</name>
    <dbReference type="NCBI Taxonomy" id="3058038"/>
    <lineage>
        <taxon>Bacteria</taxon>
        <taxon>Pseudomonadati</taxon>
        <taxon>Pseudomonadota</taxon>
        <taxon>Gammaproteobacteria</taxon>
        <taxon>Cellvibrionales</taxon>
        <taxon>Cellvibrionaceae</taxon>
        <taxon>Gilvimarinus</taxon>
    </lineage>
</organism>
<dbReference type="PIRSF" id="PIRSF037290">
    <property type="entry name" value="UCP037290"/>
    <property type="match status" value="1"/>
</dbReference>
<dbReference type="SUPFAM" id="SSF52540">
    <property type="entry name" value="P-loop containing nucleoside triphosphate hydrolases"/>
    <property type="match status" value="1"/>
</dbReference>
<dbReference type="NCBIfam" id="NF033429">
    <property type="entry name" value="ImuA_translesion"/>
    <property type="match status" value="1"/>
</dbReference>
<dbReference type="InterPro" id="IPR017166">
    <property type="entry name" value="UCP037290"/>
</dbReference>
<reference evidence="1 2" key="1">
    <citation type="submission" date="2023-11" db="EMBL/GenBank/DDBJ databases">
        <title>Gilvimarinus fulvus sp. nov., isolated from the surface of Kelp.</title>
        <authorList>
            <person name="Sun Y.Y."/>
            <person name="Gong Y."/>
            <person name="Du Z.J."/>
        </authorList>
    </citation>
    <scope>NUCLEOTIDE SEQUENCE [LARGE SCALE GENOMIC DNA]</scope>
    <source>
        <strain evidence="1 2">SDUM040013</strain>
    </source>
</reference>
<dbReference type="Gene3D" id="3.40.50.300">
    <property type="entry name" value="P-loop containing nucleotide triphosphate hydrolases"/>
    <property type="match status" value="1"/>
</dbReference>
<dbReference type="RefSeq" id="WP_302722527.1">
    <property type="nucleotide sequence ID" value="NZ_JAULRU010000569.1"/>
</dbReference>
<accession>A0ABU4S0K6</accession>
<evidence type="ECO:0000313" key="1">
    <source>
        <dbReference type="EMBL" id="MDX6850007.1"/>
    </source>
</evidence>
<protein>
    <submittedName>
        <fullName evidence="1">Translesion DNA synthesis-associated protein ImuA</fullName>
    </submittedName>
</protein>
<dbReference type="InterPro" id="IPR027417">
    <property type="entry name" value="P-loop_NTPase"/>
</dbReference>
<dbReference type="InterPro" id="IPR047610">
    <property type="entry name" value="ImuA_translesion"/>
</dbReference>
<keyword evidence="2" id="KW-1185">Reference proteome</keyword>
<comment type="caution">
    <text evidence="1">The sequence shown here is derived from an EMBL/GenBank/DDBJ whole genome shotgun (WGS) entry which is preliminary data.</text>
</comment>
<name>A0ABU4S0K6_9GAMM</name>
<dbReference type="EMBL" id="JAXAFO010000018">
    <property type="protein sequence ID" value="MDX6850007.1"/>
    <property type="molecule type" value="Genomic_DNA"/>
</dbReference>
<evidence type="ECO:0000313" key="2">
    <source>
        <dbReference type="Proteomes" id="UP001273505"/>
    </source>
</evidence>
<gene>
    <name evidence="1" type="primary">imuA</name>
    <name evidence="1" type="ORF">SCD92_11600</name>
</gene>
<sequence>MTNIEQLLQQRRIYRGGQLAPPAAVHPSGFTELDNALGGGLPGSGVCRIQSDTGIGELRLLAPYLRSADGELLVLINPPGALCPDFWAEAGFSCEQLYAVYGDNKQALWSAKQCLQSGCCVSVLLWQRDISVADIKRLQLASTEGRCALWLLQSAGRANQSLPLTLSLALAPTHNGLEVRVTKRKGGWPTGPIQLDWRADWPALVLQPLPANVHPLSQPGRRQRA</sequence>
<proteinExistence type="predicted"/>